<sequence length="697" mass="78661">MLVIIITINLTWSRCSLERIQFGEFQFNTGSYELTSHDQVIALDPRTVTLLLFLLDNPNRIVTRDELQEVIWQGVIVTDNAINKLVANLRKTLNDDPKFPQYIQTVPKQGYRFIAEATVCSDTNPNLASEDKNTPSYAVKGLIGVLAGLLVVALVMLNSNEANELNYSENNVLTRVLGAKRSLVVAPDGETVSFINDTRGKGNALWVKHLSNNDDDVGKEISSGEYYIESLIAQTSNHLIFSGYLEEHCGWFKVPFNEGTHTLQAGQAQQLGCDELVSHQLTYDTQQDVIWLLGHPRRHEHKNTLYKVDFATGLEPVTVTLSEDWQFVSLDLKANSNELLLIAHNSQGVSQLFTFDTSTQALSVMTDVQQQIEFGIWGQKEGEIIMVSASKPTQLQLVDLQSGVERTLASLSDRICCELARHPNKKDYVYSTYDKNIDLNWQLAGFELDNSNGNERLPAFANKQSGIYFTSNRAGDNAIYFQAPQQRATPVIPLAEHTVLRGMSVSPDDKLMLLNHDNHQLWLVDSEERKVTEQTYLDGYGFAQSWINSTLFAVTVKKSKSRHVRIYNRQLQLVAELSAPWVKLMVDKGDREFVYAYNQHNELYRFALADVLNGQMQNGTRLGEVTHFHQGVIEHGVLYAANDKEASLTTYKINDESLQLLSQKRFDGYYGFDVKEGQIIYASTRAFSSDLYTTRAQ</sequence>
<evidence type="ECO:0000256" key="1">
    <source>
        <dbReference type="ARBA" id="ARBA00023125"/>
    </source>
</evidence>
<proteinExistence type="predicted"/>
<dbReference type="GO" id="GO:0003677">
    <property type="term" value="F:DNA binding"/>
    <property type="evidence" value="ECO:0007669"/>
    <property type="project" value="UniProtKB-UniRule"/>
</dbReference>
<evidence type="ECO:0000259" key="3">
    <source>
        <dbReference type="PROSITE" id="PS51755"/>
    </source>
</evidence>
<reference evidence="5" key="2">
    <citation type="submission" date="2019-06" db="EMBL/GenBank/DDBJ databases">
        <title>Co-occurence of chitin degradation, pigmentation and bioactivity in marine Pseudoalteromonas.</title>
        <authorList>
            <person name="Sonnenschein E.C."/>
            <person name="Bech P.K."/>
        </authorList>
    </citation>
    <scope>NUCLEOTIDE SEQUENCE [LARGE SCALE GENOMIC DNA]</scope>
    <source>
        <strain evidence="5">S1607</strain>
    </source>
</reference>
<dbReference type="PROSITE" id="PS51755">
    <property type="entry name" value="OMPR_PHOB"/>
    <property type="match status" value="1"/>
</dbReference>
<dbReference type="GO" id="GO:0006355">
    <property type="term" value="P:regulation of DNA-templated transcription"/>
    <property type="evidence" value="ECO:0007669"/>
    <property type="project" value="InterPro"/>
</dbReference>
<gene>
    <name evidence="4" type="ORF">CWB74_02005</name>
</gene>
<feature type="domain" description="OmpR/PhoB-type" evidence="3">
    <location>
        <begin position="17"/>
        <end position="115"/>
    </location>
</feature>
<protein>
    <recommendedName>
        <fullName evidence="3">OmpR/PhoB-type domain-containing protein</fullName>
    </recommendedName>
</protein>
<dbReference type="SUPFAM" id="SSF46894">
    <property type="entry name" value="C-terminal effector domain of the bipartite response regulators"/>
    <property type="match status" value="1"/>
</dbReference>
<dbReference type="Pfam" id="PF00486">
    <property type="entry name" value="Trans_reg_C"/>
    <property type="match status" value="1"/>
</dbReference>
<dbReference type="AlphaFoldDB" id="A0AAQ2IT91"/>
<reference evidence="4 5" key="1">
    <citation type="submission" date="2017-12" db="EMBL/GenBank/DDBJ databases">
        <authorList>
            <person name="Paulsen S."/>
            <person name="Gram L.K."/>
        </authorList>
    </citation>
    <scope>NUCLEOTIDE SEQUENCE [LARGE SCALE GENOMIC DNA]</scope>
    <source>
        <strain evidence="4 5">S1607</strain>
    </source>
</reference>
<evidence type="ECO:0000313" key="4">
    <source>
        <dbReference type="EMBL" id="TMN81647.1"/>
    </source>
</evidence>
<evidence type="ECO:0000313" key="5">
    <source>
        <dbReference type="Proteomes" id="UP000305423"/>
    </source>
</evidence>
<dbReference type="GO" id="GO:0000160">
    <property type="term" value="P:phosphorelay signal transduction system"/>
    <property type="evidence" value="ECO:0007669"/>
    <property type="project" value="InterPro"/>
</dbReference>
<name>A0AAQ2IT91_PSEO7</name>
<dbReference type="SMART" id="SM00862">
    <property type="entry name" value="Trans_reg_C"/>
    <property type="match status" value="1"/>
</dbReference>
<dbReference type="Gene3D" id="1.10.10.10">
    <property type="entry name" value="Winged helix-like DNA-binding domain superfamily/Winged helix DNA-binding domain"/>
    <property type="match status" value="1"/>
</dbReference>
<dbReference type="InterPro" id="IPR016032">
    <property type="entry name" value="Sig_transdc_resp-reg_C-effctor"/>
</dbReference>
<keyword evidence="1 2" id="KW-0238">DNA-binding</keyword>
<dbReference type="CDD" id="cd00383">
    <property type="entry name" value="trans_reg_C"/>
    <property type="match status" value="1"/>
</dbReference>
<dbReference type="EMBL" id="PNEL01000006">
    <property type="protein sequence ID" value="TMN81647.1"/>
    <property type="molecule type" value="Genomic_DNA"/>
</dbReference>
<organism evidence="4 5">
    <name type="scientific">Pseudoalteromonas piscicida</name>
    <dbReference type="NCBI Taxonomy" id="43662"/>
    <lineage>
        <taxon>Bacteria</taxon>
        <taxon>Pseudomonadati</taxon>
        <taxon>Pseudomonadota</taxon>
        <taxon>Gammaproteobacteria</taxon>
        <taxon>Alteromonadales</taxon>
        <taxon>Pseudoalteromonadaceae</taxon>
        <taxon>Pseudoalteromonas</taxon>
    </lineage>
</organism>
<dbReference type="InterPro" id="IPR001867">
    <property type="entry name" value="OmpR/PhoB-type_DNA-bd"/>
</dbReference>
<accession>A0AAQ2IT91</accession>
<dbReference type="SUPFAM" id="SSF82171">
    <property type="entry name" value="DPP6 N-terminal domain-like"/>
    <property type="match status" value="1"/>
</dbReference>
<feature type="DNA-binding region" description="OmpR/PhoB-type" evidence="2">
    <location>
        <begin position="17"/>
        <end position="115"/>
    </location>
</feature>
<dbReference type="Proteomes" id="UP000305423">
    <property type="component" value="Unassembled WGS sequence"/>
</dbReference>
<dbReference type="InterPro" id="IPR036388">
    <property type="entry name" value="WH-like_DNA-bd_sf"/>
</dbReference>
<evidence type="ECO:0000256" key="2">
    <source>
        <dbReference type="PROSITE-ProRule" id="PRU01091"/>
    </source>
</evidence>
<comment type="caution">
    <text evidence="4">The sequence shown here is derived from an EMBL/GenBank/DDBJ whole genome shotgun (WGS) entry which is preliminary data.</text>
</comment>